<evidence type="ECO:0000313" key="2">
    <source>
        <dbReference type="Proteomes" id="UP001281410"/>
    </source>
</evidence>
<reference evidence="1" key="1">
    <citation type="journal article" date="2023" name="Plant J.">
        <title>Genome sequences and population genomics provide insights into the demographic history, inbreeding, and mutation load of two 'living fossil' tree species of Dipteronia.</title>
        <authorList>
            <person name="Feng Y."/>
            <person name="Comes H.P."/>
            <person name="Chen J."/>
            <person name="Zhu S."/>
            <person name="Lu R."/>
            <person name="Zhang X."/>
            <person name="Li P."/>
            <person name="Qiu J."/>
            <person name="Olsen K.M."/>
            <person name="Qiu Y."/>
        </authorList>
    </citation>
    <scope>NUCLEOTIDE SEQUENCE</scope>
    <source>
        <strain evidence="1">NBL</strain>
    </source>
</reference>
<gene>
    <name evidence="1" type="ORF">Dsin_002875</name>
</gene>
<evidence type="ECO:0000313" key="1">
    <source>
        <dbReference type="EMBL" id="KAK3230994.1"/>
    </source>
</evidence>
<dbReference type="Proteomes" id="UP001281410">
    <property type="component" value="Unassembled WGS sequence"/>
</dbReference>
<keyword evidence="2" id="KW-1185">Reference proteome</keyword>
<sequence length="98" mass="10729">MAIQSHTRLTLPAISIMRNPNKYSLYDSFFGLSLLLCKAKTPAPVVNERNSGVNWIITLMIAAAINTGGLMKKNLEGGIAMTQVGYRDREENDEPSGC</sequence>
<dbReference type="EMBL" id="JANJYJ010000001">
    <property type="protein sequence ID" value="KAK3230994.1"/>
    <property type="molecule type" value="Genomic_DNA"/>
</dbReference>
<protein>
    <submittedName>
        <fullName evidence="1">Uncharacterized protein</fullName>
    </submittedName>
</protein>
<accession>A0AAE0EK35</accession>
<organism evidence="1 2">
    <name type="scientific">Dipteronia sinensis</name>
    <dbReference type="NCBI Taxonomy" id="43782"/>
    <lineage>
        <taxon>Eukaryota</taxon>
        <taxon>Viridiplantae</taxon>
        <taxon>Streptophyta</taxon>
        <taxon>Embryophyta</taxon>
        <taxon>Tracheophyta</taxon>
        <taxon>Spermatophyta</taxon>
        <taxon>Magnoliopsida</taxon>
        <taxon>eudicotyledons</taxon>
        <taxon>Gunneridae</taxon>
        <taxon>Pentapetalae</taxon>
        <taxon>rosids</taxon>
        <taxon>malvids</taxon>
        <taxon>Sapindales</taxon>
        <taxon>Sapindaceae</taxon>
        <taxon>Hippocastanoideae</taxon>
        <taxon>Acereae</taxon>
        <taxon>Dipteronia</taxon>
    </lineage>
</organism>
<dbReference type="AlphaFoldDB" id="A0AAE0EK35"/>
<comment type="caution">
    <text evidence="1">The sequence shown here is derived from an EMBL/GenBank/DDBJ whole genome shotgun (WGS) entry which is preliminary data.</text>
</comment>
<name>A0AAE0EK35_9ROSI</name>
<proteinExistence type="predicted"/>